<accession>A0A7C9E9V9</accession>
<organism evidence="1">
    <name type="scientific">Opuntia streptacantha</name>
    <name type="common">Prickly pear cactus</name>
    <name type="synonym">Opuntia cardona</name>
    <dbReference type="NCBI Taxonomy" id="393608"/>
    <lineage>
        <taxon>Eukaryota</taxon>
        <taxon>Viridiplantae</taxon>
        <taxon>Streptophyta</taxon>
        <taxon>Embryophyta</taxon>
        <taxon>Tracheophyta</taxon>
        <taxon>Spermatophyta</taxon>
        <taxon>Magnoliopsida</taxon>
        <taxon>eudicotyledons</taxon>
        <taxon>Gunneridae</taxon>
        <taxon>Pentapetalae</taxon>
        <taxon>Caryophyllales</taxon>
        <taxon>Cactineae</taxon>
        <taxon>Cactaceae</taxon>
        <taxon>Opuntioideae</taxon>
        <taxon>Opuntia</taxon>
    </lineage>
</organism>
<protein>
    <submittedName>
        <fullName evidence="1">Uncharacterized protein</fullName>
    </submittedName>
</protein>
<reference evidence="1" key="2">
    <citation type="submission" date="2020-07" db="EMBL/GenBank/DDBJ databases">
        <authorList>
            <person name="Vera ALvarez R."/>
            <person name="Arias-Moreno D.M."/>
            <person name="Jimenez-Jacinto V."/>
            <person name="Jimenez-Bremont J.F."/>
            <person name="Swaminathan K."/>
            <person name="Moose S.P."/>
            <person name="Guerrero-Gonzalez M.L."/>
            <person name="Marino-Ramirez L."/>
            <person name="Landsman D."/>
            <person name="Rodriguez-Kessler M."/>
            <person name="Delgado-Sanchez P."/>
        </authorList>
    </citation>
    <scope>NUCLEOTIDE SEQUENCE</scope>
    <source>
        <tissue evidence="1">Cladode</tissue>
    </source>
</reference>
<dbReference type="EMBL" id="GISG01193070">
    <property type="protein sequence ID" value="MBA4656646.1"/>
    <property type="molecule type" value="Transcribed_RNA"/>
</dbReference>
<evidence type="ECO:0000313" key="1">
    <source>
        <dbReference type="EMBL" id="MBA4656644.1"/>
    </source>
</evidence>
<sequence length="121" mass="14287">MRYTNIEIQSRDPMGGRHPWNRSDYGLTKIQFCSHQNLLVQDSDHELDLYSVATPTLRTYPYSFSLHTDLLVHTVIPHTHNRTIENKERGEKPSVWNRPHLGFKRHQHEILVISTFTKKIL</sequence>
<reference evidence="1" key="1">
    <citation type="journal article" date="2013" name="J. Plant Res.">
        <title>Effect of fungi and light on seed germination of three Opuntia species from semiarid lands of central Mexico.</title>
        <authorList>
            <person name="Delgado-Sanchez P."/>
            <person name="Jimenez-Bremont J.F."/>
            <person name="Guerrero-Gonzalez Mde L."/>
            <person name="Flores J."/>
        </authorList>
    </citation>
    <scope>NUCLEOTIDE SEQUENCE</scope>
    <source>
        <tissue evidence="1">Cladode</tissue>
    </source>
</reference>
<dbReference type="EMBL" id="GISG01193068">
    <property type="protein sequence ID" value="MBA4656644.1"/>
    <property type="molecule type" value="Transcribed_RNA"/>
</dbReference>
<name>A0A7C9E9V9_OPUST</name>
<proteinExistence type="predicted"/>
<dbReference type="AlphaFoldDB" id="A0A7C9E9V9"/>